<name>A0ABR7NI43_9FIRM</name>
<sequence length="67" mass="7509">MTDSKKLREAVAAKGLKYNYLADNLGITPYGLQKKIENDTEFKAGEVKKLSDLLGLSNRERDAIFFA</sequence>
<dbReference type="EMBL" id="JACRTB010000007">
    <property type="protein sequence ID" value="MBC8575860.1"/>
    <property type="molecule type" value="Genomic_DNA"/>
</dbReference>
<comment type="caution">
    <text evidence="1">The sequence shown here is derived from an EMBL/GenBank/DDBJ whole genome shotgun (WGS) entry which is preliminary data.</text>
</comment>
<reference evidence="1 2" key="1">
    <citation type="submission" date="2020-08" db="EMBL/GenBank/DDBJ databases">
        <title>Genome public.</title>
        <authorList>
            <person name="Liu C."/>
            <person name="Sun Q."/>
        </authorList>
    </citation>
    <scope>NUCLEOTIDE SEQUENCE [LARGE SCALE GENOMIC DNA]</scope>
    <source>
        <strain evidence="1 2">BX1</strain>
    </source>
</reference>
<evidence type="ECO:0000313" key="1">
    <source>
        <dbReference type="EMBL" id="MBC8575860.1"/>
    </source>
</evidence>
<keyword evidence="2" id="KW-1185">Reference proteome</keyword>
<dbReference type="Proteomes" id="UP000658131">
    <property type="component" value="Unassembled WGS sequence"/>
</dbReference>
<accession>A0ABR7NI43</accession>
<gene>
    <name evidence="1" type="ORF">H8717_05465</name>
</gene>
<dbReference type="InterPro" id="IPR001387">
    <property type="entry name" value="Cro/C1-type_HTH"/>
</dbReference>
<proteinExistence type="predicted"/>
<dbReference type="SUPFAM" id="SSF47413">
    <property type="entry name" value="lambda repressor-like DNA-binding domains"/>
    <property type="match status" value="1"/>
</dbReference>
<dbReference type="InterPro" id="IPR010982">
    <property type="entry name" value="Lambda_DNA-bd_dom_sf"/>
</dbReference>
<evidence type="ECO:0000313" key="2">
    <source>
        <dbReference type="Proteomes" id="UP000658131"/>
    </source>
</evidence>
<organism evidence="1 2">
    <name type="scientific">Yanshouia hominis</name>
    <dbReference type="NCBI Taxonomy" id="2763673"/>
    <lineage>
        <taxon>Bacteria</taxon>
        <taxon>Bacillati</taxon>
        <taxon>Bacillota</taxon>
        <taxon>Clostridia</taxon>
        <taxon>Eubacteriales</taxon>
        <taxon>Oscillospiraceae</taxon>
        <taxon>Yanshouia</taxon>
    </lineage>
</organism>
<dbReference type="CDD" id="cd00093">
    <property type="entry name" value="HTH_XRE"/>
    <property type="match status" value="1"/>
</dbReference>
<protein>
    <submittedName>
        <fullName evidence="1">Helix-turn-helix transcriptional regulator</fullName>
    </submittedName>
</protein>
<dbReference type="RefSeq" id="WP_262399429.1">
    <property type="nucleotide sequence ID" value="NZ_JACRTB010000007.1"/>
</dbReference>